<dbReference type="InterPro" id="IPR027417">
    <property type="entry name" value="P-loop_NTPase"/>
</dbReference>
<proteinExistence type="predicted"/>
<dbReference type="EMBL" id="JAAOZC010000003">
    <property type="protein sequence ID" value="NIJ08065.1"/>
    <property type="molecule type" value="Genomic_DNA"/>
</dbReference>
<dbReference type="Proteomes" id="UP000727456">
    <property type="component" value="Unassembled WGS sequence"/>
</dbReference>
<keyword evidence="4" id="KW-1185">Reference proteome</keyword>
<dbReference type="PANTHER" id="PTHR32309">
    <property type="entry name" value="TYROSINE-PROTEIN KINASE"/>
    <property type="match status" value="1"/>
</dbReference>
<evidence type="ECO:0000313" key="3">
    <source>
        <dbReference type="EMBL" id="NIJ08065.1"/>
    </source>
</evidence>
<dbReference type="Gene3D" id="3.40.50.300">
    <property type="entry name" value="P-loop containing nucleotide triphosphate hydrolases"/>
    <property type="match status" value="1"/>
</dbReference>
<evidence type="ECO:0000256" key="1">
    <source>
        <dbReference type="ARBA" id="ARBA00022741"/>
    </source>
</evidence>
<dbReference type="InterPro" id="IPR033756">
    <property type="entry name" value="YlxH/NBP35"/>
</dbReference>
<evidence type="ECO:0000256" key="2">
    <source>
        <dbReference type="ARBA" id="ARBA00022840"/>
    </source>
</evidence>
<accession>A0ABX0TWA3</accession>
<comment type="caution">
    <text evidence="3">The sequence shown here is derived from an EMBL/GenBank/DDBJ whole genome shotgun (WGS) entry which is preliminary data.</text>
</comment>
<keyword evidence="3" id="KW-0808">Transferase</keyword>
<dbReference type="SUPFAM" id="SSF52540">
    <property type="entry name" value="P-loop containing nucleoside triphosphate hydrolases"/>
    <property type="match status" value="1"/>
</dbReference>
<protein>
    <submittedName>
        <fullName evidence="3">Chain length determinant protein tyrosine kinase EpsG</fullName>
    </submittedName>
</protein>
<evidence type="ECO:0000313" key="4">
    <source>
        <dbReference type="Proteomes" id="UP000727456"/>
    </source>
</evidence>
<name>A0ABX0TWA3_9SPHN</name>
<dbReference type="CDD" id="cd05387">
    <property type="entry name" value="BY-kinase"/>
    <property type="match status" value="1"/>
</dbReference>
<keyword evidence="2" id="KW-0067">ATP-binding</keyword>
<organism evidence="3 4">
    <name type="scientific">Sphingomonas vulcanisoli</name>
    <dbReference type="NCBI Taxonomy" id="1658060"/>
    <lineage>
        <taxon>Bacteria</taxon>
        <taxon>Pseudomonadati</taxon>
        <taxon>Pseudomonadota</taxon>
        <taxon>Alphaproteobacteria</taxon>
        <taxon>Sphingomonadales</taxon>
        <taxon>Sphingomonadaceae</taxon>
        <taxon>Sphingomonas</taxon>
    </lineage>
</organism>
<sequence length="296" mass="31502">MTGSSLANSRSSAVPTTQRPRIGELLISQGLLTLEQAGLAAQRSIEQGLRFGEAAVSLGFVAQSDVESALAMQVETLTIAAPATIAPEIFAFHDPESDKAEDMRALRNALTLRWFQHDEGARTLAVISPARGDGRSLVAANLAVSFAQVGVRTLLIDADMRHPRQHLLFGLDNRQGLSGYLNDKSEDAAHYYIPELESLTIIPVGKLPPSPQELLLRPTLASLVEAVSLNFEVVLIDTPAASVGSDYQIVASAARGVLMVGTRLQTRTRAVSHMLDTCQDIGVKTVGGVLVEAASA</sequence>
<dbReference type="PANTHER" id="PTHR32309:SF13">
    <property type="entry name" value="FERRIC ENTEROBACTIN TRANSPORT PROTEIN FEPE"/>
    <property type="match status" value="1"/>
</dbReference>
<dbReference type="RefSeq" id="WP_167072887.1">
    <property type="nucleotide sequence ID" value="NZ_JAAOZC010000003.1"/>
</dbReference>
<dbReference type="NCBIfam" id="TIGR01007">
    <property type="entry name" value="eps_fam"/>
    <property type="match status" value="1"/>
</dbReference>
<dbReference type="GO" id="GO:0016301">
    <property type="term" value="F:kinase activity"/>
    <property type="evidence" value="ECO:0007669"/>
    <property type="project" value="UniProtKB-KW"/>
</dbReference>
<keyword evidence="3" id="KW-0418">Kinase</keyword>
<dbReference type="Pfam" id="PF10609">
    <property type="entry name" value="ParA"/>
    <property type="match status" value="1"/>
</dbReference>
<reference evidence="3 4" key="1">
    <citation type="submission" date="2020-03" db="EMBL/GenBank/DDBJ databases">
        <title>Genomic Encyclopedia of Type Strains, Phase III (KMG-III): the genomes of soil and plant-associated and newly described type strains.</title>
        <authorList>
            <person name="Whitman W."/>
        </authorList>
    </citation>
    <scope>NUCLEOTIDE SEQUENCE [LARGE SCALE GENOMIC DNA]</scope>
    <source>
        <strain evidence="3 4">CECT 8804</strain>
    </source>
</reference>
<gene>
    <name evidence="3" type="ORF">FHS31_001675</name>
</gene>
<dbReference type="InterPro" id="IPR005702">
    <property type="entry name" value="Wzc-like_C"/>
</dbReference>
<dbReference type="InterPro" id="IPR037257">
    <property type="entry name" value="T2SS_E_N_sf"/>
</dbReference>
<keyword evidence="1" id="KW-0547">Nucleotide-binding</keyword>
<dbReference type="InterPro" id="IPR050445">
    <property type="entry name" value="Bact_polysacc_biosynth/exp"/>
</dbReference>
<dbReference type="SUPFAM" id="SSF160246">
    <property type="entry name" value="EspE N-terminal domain-like"/>
    <property type="match status" value="1"/>
</dbReference>